<evidence type="ECO:0000256" key="1">
    <source>
        <dbReference type="SAM" id="MobiDB-lite"/>
    </source>
</evidence>
<reference evidence="2" key="2">
    <citation type="submission" date="2025-08" db="UniProtKB">
        <authorList>
            <consortium name="Ensembl"/>
        </authorList>
    </citation>
    <scope>IDENTIFICATION</scope>
</reference>
<dbReference type="AlphaFoldDB" id="A0A8U8BFE4"/>
<evidence type="ECO:0000313" key="3">
    <source>
        <dbReference type="Proteomes" id="UP000694382"/>
    </source>
</evidence>
<keyword evidence="3" id="KW-1185">Reference proteome</keyword>
<reference evidence="2" key="1">
    <citation type="submission" date="2020-02" db="EMBL/GenBank/DDBJ databases">
        <authorList>
            <person name="Enbody D E."/>
            <person name="Pettersson E M."/>
        </authorList>
    </citation>
    <scope>NUCLEOTIDE SEQUENCE [LARGE SCALE GENOMIC DNA]</scope>
</reference>
<evidence type="ECO:0000313" key="2">
    <source>
        <dbReference type="Ensembl" id="ENSCPVP00000027119.1"/>
    </source>
</evidence>
<name>A0A8U8BFE4_GEOPR</name>
<feature type="region of interest" description="Disordered" evidence="1">
    <location>
        <begin position="1"/>
        <end position="29"/>
    </location>
</feature>
<dbReference type="Proteomes" id="UP000694382">
    <property type="component" value="Chromosome Z"/>
</dbReference>
<proteinExistence type="predicted"/>
<protein>
    <submittedName>
        <fullName evidence="2">Uncharacterized protein</fullName>
    </submittedName>
</protein>
<dbReference type="Ensembl" id="ENSCPVT00000026080.1">
    <property type="protein sequence ID" value="ENSCPVP00000027119.1"/>
    <property type="gene ID" value="ENSCPVG00000017290.1"/>
</dbReference>
<accession>A0A8U8BFE4</accession>
<reference evidence="2" key="3">
    <citation type="submission" date="2025-09" db="UniProtKB">
        <authorList>
            <consortium name="Ensembl"/>
        </authorList>
    </citation>
    <scope>IDENTIFICATION</scope>
</reference>
<sequence>MPDINNNIEHNWPQHRTLRDTTGDWPPAGCSTIHQHTLGPAMQPLPNPAKSAPAQAVGCQLFQECAVGDSVKGLAGVQVHNINSPSCIHQAGHLVIKEDQVSETLPTPPKPMLRVYITRYCGQSNWPVITWILLPILFYEWVSHCMPTFPGLLNF</sequence>
<organism evidence="2 3">
    <name type="scientific">Geospiza parvula</name>
    <name type="common">Small tree-finch</name>
    <name type="synonym">Camarhynchus parvulus</name>
    <dbReference type="NCBI Taxonomy" id="87175"/>
    <lineage>
        <taxon>Eukaryota</taxon>
        <taxon>Metazoa</taxon>
        <taxon>Chordata</taxon>
        <taxon>Craniata</taxon>
        <taxon>Vertebrata</taxon>
        <taxon>Euteleostomi</taxon>
        <taxon>Archelosauria</taxon>
        <taxon>Archosauria</taxon>
        <taxon>Dinosauria</taxon>
        <taxon>Saurischia</taxon>
        <taxon>Theropoda</taxon>
        <taxon>Coelurosauria</taxon>
        <taxon>Aves</taxon>
        <taxon>Neognathae</taxon>
        <taxon>Neoaves</taxon>
        <taxon>Telluraves</taxon>
        <taxon>Australaves</taxon>
        <taxon>Passeriformes</taxon>
        <taxon>Thraupidae</taxon>
        <taxon>Camarhynchus</taxon>
    </lineage>
</organism>